<reference evidence="2 3" key="1">
    <citation type="journal article" date="2014" name="Nat. Genet.">
        <title>Genome sequence of the hot pepper provides insights into the evolution of pungency in Capsicum species.</title>
        <authorList>
            <person name="Kim S."/>
            <person name="Park M."/>
            <person name="Yeom S.I."/>
            <person name="Kim Y.M."/>
            <person name="Lee J.M."/>
            <person name="Lee H.A."/>
            <person name="Seo E."/>
            <person name="Choi J."/>
            <person name="Cheong K."/>
            <person name="Kim K.T."/>
            <person name="Jung K."/>
            <person name="Lee G.W."/>
            <person name="Oh S.K."/>
            <person name="Bae C."/>
            <person name="Kim S.B."/>
            <person name="Lee H.Y."/>
            <person name="Kim S.Y."/>
            <person name="Kim M.S."/>
            <person name="Kang B.C."/>
            <person name="Jo Y.D."/>
            <person name="Yang H.B."/>
            <person name="Jeong H.J."/>
            <person name="Kang W.H."/>
            <person name="Kwon J.K."/>
            <person name="Shin C."/>
            <person name="Lim J.Y."/>
            <person name="Park J.H."/>
            <person name="Huh J.H."/>
            <person name="Kim J.S."/>
            <person name="Kim B.D."/>
            <person name="Cohen O."/>
            <person name="Paran I."/>
            <person name="Suh M.C."/>
            <person name="Lee S.B."/>
            <person name="Kim Y.K."/>
            <person name="Shin Y."/>
            <person name="Noh S.J."/>
            <person name="Park J."/>
            <person name="Seo Y.S."/>
            <person name="Kwon S.Y."/>
            <person name="Kim H.A."/>
            <person name="Park J.M."/>
            <person name="Kim H.J."/>
            <person name="Choi S.B."/>
            <person name="Bosland P.W."/>
            <person name="Reeves G."/>
            <person name="Jo S.H."/>
            <person name="Lee B.W."/>
            <person name="Cho H.T."/>
            <person name="Choi H.S."/>
            <person name="Lee M.S."/>
            <person name="Yu Y."/>
            <person name="Do Choi Y."/>
            <person name="Park B.S."/>
            <person name="van Deynze A."/>
            <person name="Ashrafi H."/>
            <person name="Hill T."/>
            <person name="Kim W.T."/>
            <person name="Pai H.S."/>
            <person name="Ahn H.K."/>
            <person name="Yeam I."/>
            <person name="Giovannoni J.J."/>
            <person name="Rose J.K."/>
            <person name="Sorensen I."/>
            <person name="Lee S.J."/>
            <person name="Kim R.W."/>
            <person name="Choi I.Y."/>
            <person name="Choi B.S."/>
            <person name="Lim J.S."/>
            <person name="Lee Y.H."/>
            <person name="Choi D."/>
        </authorList>
    </citation>
    <scope>NUCLEOTIDE SEQUENCE [LARGE SCALE GENOMIC DNA]</scope>
    <source>
        <strain evidence="3">cv. CM334</strain>
    </source>
</reference>
<comment type="caution">
    <text evidence="2">The sequence shown here is derived from an EMBL/GenBank/DDBJ whole genome shotgun (WGS) entry which is preliminary data.</text>
</comment>
<dbReference type="OMA" id="LMMHADE"/>
<accession>A0A2G3AGD8</accession>
<evidence type="ECO:0000256" key="1">
    <source>
        <dbReference type="SAM" id="MobiDB-lite"/>
    </source>
</evidence>
<name>A0A2G3AGD8_CAPAN</name>
<proteinExistence type="predicted"/>
<sequence>MKEDTGLGWDTTKIQLLQMTIGGSKRLREKARPTNQEQISEIEVDMDKERTNDVDDFDKEHFINSDDEGSDESDDPHDMGSLMFSKSSLKRQL</sequence>
<evidence type="ECO:0000313" key="2">
    <source>
        <dbReference type="EMBL" id="PHT93305.1"/>
    </source>
</evidence>
<dbReference type="EMBL" id="AYRZ02000001">
    <property type="protein sequence ID" value="PHT93305.1"/>
    <property type="molecule type" value="Genomic_DNA"/>
</dbReference>
<dbReference type="Proteomes" id="UP000222542">
    <property type="component" value="Unassembled WGS sequence"/>
</dbReference>
<feature type="compositionally biased region" description="Acidic residues" evidence="1">
    <location>
        <begin position="65"/>
        <end position="75"/>
    </location>
</feature>
<reference evidence="2 3" key="2">
    <citation type="journal article" date="2017" name="Genome Biol.">
        <title>New reference genome sequences of hot pepper reveal the massive evolution of plant disease-resistance genes by retroduplication.</title>
        <authorList>
            <person name="Kim S."/>
            <person name="Park J."/>
            <person name="Yeom S.I."/>
            <person name="Kim Y.M."/>
            <person name="Seo E."/>
            <person name="Kim K.T."/>
            <person name="Kim M.S."/>
            <person name="Lee J.M."/>
            <person name="Cheong K."/>
            <person name="Shin H.S."/>
            <person name="Kim S.B."/>
            <person name="Han K."/>
            <person name="Lee J."/>
            <person name="Park M."/>
            <person name="Lee H.A."/>
            <person name="Lee H.Y."/>
            <person name="Lee Y."/>
            <person name="Oh S."/>
            <person name="Lee J.H."/>
            <person name="Choi E."/>
            <person name="Choi E."/>
            <person name="Lee S.E."/>
            <person name="Jeon J."/>
            <person name="Kim H."/>
            <person name="Choi G."/>
            <person name="Song H."/>
            <person name="Lee J."/>
            <person name="Lee S.C."/>
            <person name="Kwon J.K."/>
            <person name="Lee H.Y."/>
            <person name="Koo N."/>
            <person name="Hong Y."/>
            <person name="Kim R.W."/>
            <person name="Kang W.H."/>
            <person name="Huh J.H."/>
            <person name="Kang B.C."/>
            <person name="Yang T.J."/>
            <person name="Lee Y.H."/>
            <person name="Bennetzen J.L."/>
            <person name="Choi D."/>
        </authorList>
    </citation>
    <scope>NUCLEOTIDE SEQUENCE [LARGE SCALE GENOMIC DNA]</scope>
    <source>
        <strain evidence="3">cv. CM334</strain>
    </source>
</reference>
<evidence type="ECO:0000313" key="3">
    <source>
        <dbReference type="Proteomes" id="UP000222542"/>
    </source>
</evidence>
<protein>
    <submittedName>
        <fullName evidence="2">Uncharacterized protein</fullName>
    </submittedName>
</protein>
<gene>
    <name evidence="2" type="ORF">T459_01187</name>
</gene>
<organism evidence="2 3">
    <name type="scientific">Capsicum annuum</name>
    <name type="common">Capsicum pepper</name>
    <dbReference type="NCBI Taxonomy" id="4072"/>
    <lineage>
        <taxon>Eukaryota</taxon>
        <taxon>Viridiplantae</taxon>
        <taxon>Streptophyta</taxon>
        <taxon>Embryophyta</taxon>
        <taxon>Tracheophyta</taxon>
        <taxon>Spermatophyta</taxon>
        <taxon>Magnoliopsida</taxon>
        <taxon>eudicotyledons</taxon>
        <taxon>Gunneridae</taxon>
        <taxon>Pentapetalae</taxon>
        <taxon>asterids</taxon>
        <taxon>lamiids</taxon>
        <taxon>Solanales</taxon>
        <taxon>Solanaceae</taxon>
        <taxon>Solanoideae</taxon>
        <taxon>Capsiceae</taxon>
        <taxon>Capsicum</taxon>
    </lineage>
</organism>
<keyword evidence="3" id="KW-1185">Reference proteome</keyword>
<feature type="region of interest" description="Disordered" evidence="1">
    <location>
        <begin position="24"/>
        <end position="93"/>
    </location>
</feature>
<feature type="compositionally biased region" description="Basic and acidic residues" evidence="1">
    <location>
        <begin position="45"/>
        <end position="64"/>
    </location>
</feature>
<dbReference type="Gramene" id="PHT93305">
    <property type="protein sequence ID" value="PHT93305"/>
    <property type="gene ID" value="T459_01187"/>
</dbReference>
<dbReference type="AlphaFoldDB" id="A0A2G3AGD8"/>